<evidence type="ECO:0000256" key="8">
    <source>
        <dbReference type="ARBA" id="ARBA00022729"/>
    </source>
</evidence>
<dbReference type="InterPro" id="IPR011009">
    <property type="entry name" value="Kinase-like_dom_sf"/>
</dbReference>
<dbReference type="GO" id="GO:0050832">
    <property type="term" value="P:defense response to fungus"/>
    <property type="evidence" value="ECO:0007669"/>
    <property type="project" value="UniProtKB-ARBA"/>
</dbReference>
<keyword evidence="5" id="KW-0433">Leucine-rich repeat</keyword>
<comment type="caution">
    <text evidence="20">The sequence shown here is derived from an EMBL/GenBank/DDBJ whole genome shotgun (WGS) entry which is preliminary data.</text>
</comment>
<dbReference type="GO" id="GO:0004674">
    <property type="term" value="F:protein serine/threonine kinase activity"/>
    <property type="evidence" value="ECO:0007669"/>
    <property type="project" value="UniProtKB-KW"/>
</dbReference>
<dbReference type="Pfam" id="PF00560">
    <property type="entry name" value="LRR_1"/>
    <property type="match status" value="6"/>
</dbReference>
<dbReference type="FunFam" id="3.30.200.20:FF:000661">
    <property type="entry name" value="Serine-threonine protein kinase plant-type"/>
    <property type="match status" value="3"/>
</dbReference>
<dbReference type="PROSITE" id="PS00108">
    <property type="entry name" value="PROTEIN_KINASE_ST"/>
    <property type="match status" value="1"/>
</dbReference>
<keyword evidence="10 17" id="KW-0547">Nucleotide-binding</keyword>
<dbReference type="PANTHER" id="PTHR27008">
    <property type="entry name" value="OS04G0122200 PROTEIN"/>
    <property type="match status" value="1"/>
</dbReference>
<evidence type="ECO:0000256" key="16">
    <source>
        <dbReference type="ARBA" id="ARBA00048679"/>
    </source>
</evidence>
<dbReference type="FunFam" id="1.10.510.10:FF:001023">
    <property type="entry name" value="Os07g0541700 protein"/>
    <property type="match status" value="1"/>
</dbReference>
<gene>
    <name evidence="20" type="ORF">RDI58_006716</name>
</gene>
<dbReference type="PROSITE" id="PS50011">
    <property type="entry name" value="PROTEIN_KINASE_DOM"/>
    <property type="match status" value="2"/>
</dbReference>
<keyword evidence="6" id="KW-0808">Transferase</keyword>
<keyword evidence="14 18" id="KW-0472">Membrane</keyword>
<dbReference type="SMART" id="SM00369">
    <property type="entry name" value="LRR_TYP"/>
    <property type="match status" value="21"/>
</dbReference>
<keyword evidence="7 18" id="KW-0812">Transmembrane</keyword>
<evidence type="ECO:0000256" key="9">
    <source>
        <dbReference type="ARBA" id="ARBA00022737"/>
    </source>
</evidence>
<feature type="domain" description="Protein kinase" evidence="19">
    <location>
        <begin position="1734"/>
        <end position="1909"/>
    </location>
</feature>
<comment type="catalytic activity">
    <reaction evidence="15">
        <text>L-threonyl-[protein] + ATP = O-phospho-L-threonyl-[protein] + ADP + H(+)</text>
        <dbReference type="Rhea" id="RHEA:46608"/>
        <dbReference type="Rhea" id="RHEA-COMP:11060"/>
        <dbReference type="Rhea" id="RHEA-COMP:11605"/>
        <dbReference type="ChEBI" id="CHEBI:15378"/>
        <dbReference type="ChEBI" id="CHEBI:30013"/>
        <dbReference type="ChEBI" id="CHEBI:30616"/>
        <dbReference type="ChEBI" id="CHEBI:61977"/>
        <dbReference type="ChEBI" id="CHEBI:456216"/>
        <dbReference type="EC" id="2.7.11.1"/>
    </reaction>
</comment>
<dbReference type="InterPro" id="IPR055414">
    <property type="entry name" value="LRR_R13L4/SHOC2-like"/>
</dbReference>
<evidence type="ECO:0000256" key="10">
    <source>
        <dbReference type="ARBA" id="ARBA00022741"/>
    </source>
</evidence>
<dbReference type="SUPFAM" id="SSF52047">
    <property type="entry name" value="RNI-like"/>
    <property type="match status" value="2"/>
</dbReference>
<keyword evidence="9" id="KW-0677">Repeat</keyword>
<keyword evidence="11" id="KW-0418">Kinase</keyword>
<protein>
    <recommendedName>
        <fullName evidence="3">non-specific serine/threonine protein kinase</fullName>
        <ecNumber evidence="3">2.7.11.1</ecNumber>
    </recommendedName>
</protein>
<comment type="catalytic activity">
    <reaction evidence="16">
        <text>L-seryl-[protein] + ATP = O-phospho-L-seryl-[protein] + ADP + H(+)</text>
        <dbReference type="Rhea" id="RHEA:17989"/>
        <dbReference type="Rhea" id="RHEA-COMP:9863"/>
        <dbReference type="Rhea" id="RHEA-COMP:11604"/>
        <dbReference type="ChEBI" id="CHEBI:15378"/>
        <dbReference type="ChEBI" id="CHEBI:29999"/>
        <dbReference type="ChEBI" id="CHEBI:30616"/>
        <dbReference type="ChEBI" id="CHEBI:83421"/>
        <dbReference type="ChEBI" id="CHEBI:456216"/>
        <dbReference type="EC" id="2.7.11.1"/>
    </reaction>
</comment>
<keyword evidence="8" id="KW-0732">Signal</keyword>
<reference evidence="20 21" key="1">
    <citation type="submission" date="2024-02" db="EMBL/GenBank/DDBJ databases">
        <title>de novo genome assembly of Solanum bulbocastanum strain 11H21.</title>
        <authorList>
            <person name="Hosaka A.J."/>
        </authorList>
    </citation>
    <scope>NUCLEOTIDE SEQUENCE [LARGE SCALE GENOMIC DNA]</scope>
    <source>
        <tissue evidence="20">Young leaves</tissue>
    </source>
</reference>
<dbReference type="InterPro" id="IPR000719">
    <property type="entry name" value="Prot_kinase_dom"/>
</dbReference>
<feature type="transmembrane region" description="Helical" evidence="18">
    <location>
        <begin position="1676"/>
        <end position="1699"/>
    </location>
</feature>
<dbReference type="SMART" id="SM00365">
    <property type="entry name" value="LRR_SD22"/>
    <property type="match status" value="14"/>
</dbReference>
<evidence type="ECO:0000256" key="5">
    <source>
        <dbReference type="ARBA" id="ARBA00022614"/>
    </source>
</evidence>
<accession>A0AAN8TRG2</accession>
<dbReference type="SMART" id="SM00220">
    <property type="entry name" value="S_TKc"/>
    <property type="match status" value="3"/>
</dbReference>
<dbReference type="InterPro" id="IPR032675">
    <property type="entry name" value="LRR_dom_sf"/>
</dbReference>
<evidence type="ECO:0000256" key="11">
    <source>
        <dbReference type="ARBA" id="ARBA00022777"/>
    </source>
</evidence>
<organism evidence="20 21">
    <name type="scientific">Solanum bulbocastanum</name>
    <name type="common">Wild potato</name>
    <dbReference type="NCBI Taxonomy" id="147425"/>
    <lineage>
        <taxon>Eukaryota</taxon>
        <taxon>Viridiplantae</taxon>
        <taxon>Streptophyta</taxon>
        <taxon>Embryophyta</taxon>
        <taxon>Tracheophyta</taxon>
        <taxon>Spermatophyta</taxon>
        <taxon>Magnoliopsida</taxon>
        <taxon>eudicotyledons</taxon>
        <taxon>Gunneridae</taxon>
        <taxon>Pentapetalae</taxon>
        <taxon>asterids</taxon>
        <taxon>lamiids</taxon>
        <taxon>Solanales</taxon>
        <taxon>Solanaceae</taxon>
        <taxon>Solanoideae</taxon>
        <taxon>Solaneae</taxon>
        <taxon>Solanum</taxon>
    </lineage>
</organism>
<dbReference type="SUPFAM" id="SSF52058">
    <property type="entry name" value="L domain-like"/>
    <property type="match status" value="3"/>
</dbReference>
<dbReference type="Gene3D" id="3.80.10.10">
    <property type="entry name" value="Ribonuclease Inhibitor"/>
    <property type="match status" value="7"/>
</dbReference>
<dbReference type="FunFam" id="3.80.10.10:FF:000095">
    <property type="entry name" value="LRR receptor-like serine/threonine-protein kinase GSO1"/>
    <property type="match status" value="5"/>
</dbReference>
<dbReference type="GO" id="GO:0005524">
    <property type="term" value="F:ATP binding"/>
    <property type="evidence" value="ECO:0007669"/>
    <property type="project" value="UniProtKB-UniRule"/>
</dbReference>
<dbReference type="InterPro" id="IPR003591">
    <property type="entry name" value="Leu-rich_rpt_typical-subtyp"/>
</dbReference>
<feature type="transmembrane region" description="Helical" evidence="18">
    <location>
        <begin position="788"/>
        <end position="810"/>
    </location>
</feature>
<dbReference type="SUPFAM" id="SSF56112">
    <property type="entry name" value="Protein kinase-like (PK-like)"/>
    <property type="match status" value="3"/>
</dbReference>
<dbReference type="Gene3D" id="3.30.200.20">
    <property type="entry name" value="Phosphorylase Kinase, domain 1"/>
    <property type="match status" value="2"/>
</dbReference>
<dbReference type="Gene3D" id="1.10.510.10">
    <property type="entry name" value="Transferase(Phosphotransferase) domain 1"/>
    <property type="match status" value="3"/>
</dbReference>
<keyword evidence="21" id="KW-1185">Reference proteome</keyword>
<dbReference type="EMBL" id="JBANQN010000003">
    <property type="protein sequence ID" value="KAK6793263.1"/>
    <property type="molecule type" value="Genomic_DNA"/>
</dbReference>
<proteinExistence type="inferred from homology"/>
<evidence type="ECO:0000256" key="15">
    <source>
        <dbReference type="ARBA" id="ARBA00047899"/>
    </source>
</evidence>
<comment type="similarity">
    <text evidence="2">Belongs to the protein kinase superfamily. Ser/Thr protein kinase family.</text>
</comment>
<dbReference type="PRINTS" id="PR00019">
    <property type="entry name" value="LEURICHRPT"/>
</dbReference>
<evidence type="ECO:0000256" key="6">
    <source>
        <dbReference type="ARBA" id="ARBA00022679"/>
    </source>
</evidence>
<evidence type="ECO:0000256" key="17">
    <source>
        <dbReference type="PROSITE-ProRule" id="PRU10141"/>
    </source>
</evidence>
<dbReference type="Pfam" id="PF13855">
    <property type="entry name" value="LRR_8"/>
    <property type="match status" value="2"/>
</dbReference>
<evidence type="ECO:0000256" key="2">
    <source>
        <dbReference type="ARBA" id="ARBA00008684"/>
    </source>
</evidence>
<keyword evidence="4" id="KW-0723">Serine/threonine-protein kinase</keyword>
<dbReference type="InterPro" id="IPR001611">
    <property type="entry name" value="Leu-rich_rpt"/>
</dbReference>
<evidence type="ECO:0000256" key="4">
    <source>
        <dbReference type="ARBA" id="ARBA00022527"/>
    </source>
</evidence>
<keyword evidence="12 17" id="KW-0067">ATP-binding</keyword>
<name>A0AAN8TRG2_SOLBU</name>
<evidence type="ECO:0000256" key="1">
    <source>
        <dbReference type="ARBA" id="ARBA00004167"/>
    </source>
</evidence>
<dbReference type="InterPro" id="IPR017441">
    <property type="entry name" value="Protein_kinase_ATP_BS"/>
</dbReference>
<dbReference type="Pfam" id="PF08263">
    <property type="entry name" value="LRRNT_2"/>
    <property type="match status" value="1"/>
</dbReference>
<dbReference type="GO" id="GO:0016020">
    <property type="term" value="C:membrane"/>
    <property type="evidence" value="ECO:0007669"/>
    <property type="project" value="UniProtKB-SubCell"/>
</dbReference>
<dbReference type="PROSITE" id="PS00107">
    <property type="entry name" value="PROTEIN_KINASE_ATP"/>
    <property type="match status" value="1"/>
</dbReference>
<dbReference type="InterPro" id="IPR013210">
    <property type="entry name" value="LRR_N_plant-typ"/>
</dbReference>
<dbReference type="Proteomes" id="UP001371456">
    <property type="component" value="Unassembled WGS sequence"/>
</dbReference>
<dbReference type="Pfam" id="PF00069">
    <property type="entry name" value="Pkinase"/>
    <property type="match status" value="3"/>
</dbReference>
<feature type="domain" description="Protein kinase" evidence="19">
    <location>
        <begin position="846"/>
        <end position="1156"/>
    </location>
</feature>
<evidence type="ECO:0000256" key="13">
    <source>
        <dbReference type="ARBA" id="ARBA00022989"/>
    </source>
</evidence>
<sequence>MAQTNINTDQLALLSFKSQISSDPFHFLNESWSPAISVCRWVGVICGSRHQRVKSLKLSNLALTGRIPRDFGNLTFLVSLDLGSNHFYGNLPQEMAHLRQLKFLDLSLNSFRGEIPSWIGFLHQLQVVNLRSNSFTGSTPPSLSNASRLETLQISDNLLQGNIPEEIGNLHNLNWFSIENNQLTGSIPVTIFNISTIEVISFSYNSLSGDLPNGLCSDLPILKELDLSINKLHGHLPKSLSNCSQLQLLSLSKNDFDGPIHSEIGRLSNLQKLYLGSNHFTGIIPQEIGNLVNLVDLSMENNQITGSIPISIFNISSLQLLLLWGNNLSGFLPREIGNLTKMQFLYLNQNRFTGEIPKDIRNLVELEELILEFNSFSGSLPMEMFNISALRIMSLSFNNISATLPPNIGSTLPNIEELYMGRLTNLVGTIPHSISNCSKLTKLDLSGNKLSGLIPNSLGYLTHLHILNMERNNLTSDSSLSFLTSLTNCRRLTVLSLSLNPLNGMLPVSVGNFSKSLVKFYASACKINGQIPNEVGNLSSLLDLDLSNNNLIGSIPTSTRNLRNLQRLYLNNNKLTGVIGDHICKLQHLGVISFGQNQLSGFLPNCLGNGTSLREIHISFNKLSSKIPTSLGNLKDLMKLDLSSNNMVGSIGNLKAANQIDLSMNQFSNGIPREIGGLQNLVHLSLRHNKLQGSIPDSVSNMVGLEFLDISHNNISGTIPMSMEKLQYLKYFNVSDNKLYGEIPSGGPFKNLSSLFFINNEGLCGLSRFSVPPCPTSSKHRSNRRNKLLLFLLLGIALVFVPIAFVVLWIRFRRGKRSPQRADSLSIVTTERISYYELLQATDSLSESTNLIGSGSFGSVYKGVLRSGTAIAVKVFNLQLEAAFKSFDTECEVLRSLRHRNLVKVITSCSNLDFKALVLEYMPNGSLDKYLYSHNYFLDIRQRLSIMIDVACALEYLHDGCSSPVIHCDLKPGNVLLDEDMVAHLSDFGISKLLGEDESDLYTKTLATFGYIAPGIALAFVPITLVFVWIRYRRGKVYSQRADSLSIVTTERISYYEMLQATDSLSESNLIGSGSFGSVYKGVLRSGTAIAVKVFNLQLEAAFKSFDTECEVLRSFRHRNLVKVITSCSNLDFKALVLEYMPNGSLDKYLYSHKYFLDIRQRLSIMIDVACALEYFHHGCSSPVIHCDIKPTNVLLDEDMVAHLSDFGISKLLGEDESNLYTKTLATFGYIAPGVTCDYRHQRVQYLNLFNMTLTGKIPPDFGNLTFLISLKLGWNNFHGNLPQEMVRLRQLKFVDLSLNKFSGEVPSWFGFLDQLQVLNLRNNSFTGSIPSSYFNISKLETLDLTFNSLEGQIPKEIASVENLRYLNLSGNNLIGTIPPALSNASRLETLEISANLLVGNIPEEIGNLHNLNVLSIELNQLTGSIPFTIFNISRIEVIAFSYNSLSGDLPNGLCSDLPILKELYLSINKLHGHLPKSLSNCSQLQILSLSQNNFDGPIHNEIGRLSNLQILEIGYNHFTGIIPQEIGNLVNLVKLDMGGNQITGSIPISIFNISLLQSLLLWGNNLSGFLPREIGNLTKMQFLYLNKNRFTGLESLDISHNNISGTIPMSLEKLQYLECFNVSFNKLHGEIPSGGPFKGLSSQYFINNEALCGLSRFNVPPCPTSSTHRSNRKKLLVLFLLLGIALVFVPIAFLFLWIRYRRGKRSPQQADSLFMATTERISYYELLQATDSLSDSNLIGSGSFGSVYKGVLRSGTAIAVKVFNLQLEAAFKSFDTECEVLRSLRHRNLVKVITSCSNLDFKALVLEYMPNGSLDKYLYSHNYFLDIRQRLSIMIDVACALEYLHHGCSSPVIHCDLKPSNVLLDVDMVAHLSDFGISKLLGEGENDLYTKTLATFGYIAPGTSLCFC</sequence>
<evidence type="ECO:0000256" key="3">
    <source>
        <dbReference type="ARBA" id="ARBA00012513"/>
    </source>
</evidence>
<dbReference type="InterPro" id="IPR051809">
    <property type="entry name" value="Plant_receptor-like_S/T_kinase"/>
</dbReference>
<dbReference type="EC" id="2.7.11.1" evidence="3"/>
<evidence type="ECO:0000256" key="7">
    <source>
        <dbReference type="ARBA" id="ARBA00022692"/>
    </source>
</evidence>
<feature type="binding site" evidence="17">
    <location>
        <position position="1773"/>
    </location>
    <ligand>
        <name>ATP</name>
        <dbReference type="ChEBI" id="CHEBI:30616"/>
    </ligand>
</feature>
<evidence type="ECO:0000256" key="14">
    <source>
        <dbReference type="ARBA" id="ARBA00023136"/>
    </source>
</evidence>
<comment type="subcellular location">
    <subcellularLocation>
        <location evidence="1">Membrane</location>
        <topology evidence="1">Single-pass membrane protein</topology>
    </subcellularLocation>
</comment>
<evidence type="ECO:0000256" key="18">
    <source>
        <dbReference type="SAM" id="Phobius"/>
    </source>
</evidence>
<evidence type="ECO:0000313" key="20">
    <source>
        <dbReference type="EMBL" id="KAK6793263.1"/>
    </source>
</evidence>
<dbReference type="InterPro" id="IPR008271">
    <property type="entry name" value="Ser/Thr_kinase_AS"/>
</dbReference>
<keyword evidence="13 18" id="KW-1133">Transmembrane helix</keyword>
<dbReference type="Pfam" id="PF23598">
    <property type="entry name" value="LRR_14"/>
    <property type="match status" value="3"/>
</dbReference>
<evidence type="ECO:0000256" key="12">
    <source>
        <dbReference type="ARBA" id="ARBA00022840"/>
    </source>
</evidence>
<dbReference type="PROSITE" id="PS51450">
    <property type="entry name" value="LRR"/>
    <property type="match status" value="2"/>
</dbReference>
<feature type="transmembrane region" description="Helical" evidence="18">
    <location>
        <begin position="1009"/>
        <end position="1030"/>
    </location>
</feature>
<evidence type="ECO:0000259" key="19">
    <source>
        <dbReference type="PROSITE" id="PS50011"/>
    </source>
</evidence>
<dbReference type="PANTHER" id="PTHR27008:SF585">
    <property type="entry name" value="PROTEIN KINASE DOMAIN-CONTAINING PROTEIN"/>
    <property type="match status" value="1"/>
</dbReference>
<evidence type="ECO:0000313" key="21">
    <source>
        <dbReference type="Proteomes" id="UP001371456"/>
    </source>
</evidence>